<dbReference type="EMBL" id="CP040078">
    <property type="protein sequence ID" value="QCP52315.1"/>
    <property type="molecule type" value="Genomic_DNA"/>
</dbReference>
<dbReference type="RefSeq" id="WP_137335088.1">
    <property type="nucleotide sequence ID" value="NZ_CP040078.1"/>
</dbReference>
<proteinExistence type="predicted"/>
<feature type="signal peptide" evidence="1">
    <location>
        <begin position="1"/>
        <end position="39"/>
    </location>
</feature>
<name>A0A4P8IWP0_9BURK</name>
<keyword evidence="1" id="KW-0732">Signal</keyword>
<accession>A0A4P8IWP0</accession>
<evidence type="ECO:0000256" key="1">
    <source>
        <dbReference type="SAM" id="SignalP"/>
    </source>
</evidence>
<sequence length="133" mass="14356">MNDPAYALHASKTRFLSRVASAAALTALVCAVIPASSYAQVSTTLVNICKARANTAKLVAQDRDAGVSKEDELRKSREIAAAMPVGRQEYALAEMAAFIDKLYGKYASMPPQDVYTKYLAYCEAQASGQKPPY</sequence>
<dbReference type="Proteomes" id="UP000298656">
    <property type="component" value="Chromosome 2"/>
</dbReference>
<dbReference type="OrthoDB" id="9108452at2"/>
<keyword evidence="3" id="KW-1185">Reference proteome</keyword>
<gene>
    <name evidence="2" type="ORF">FAZ95_24350</name>
</gene>
<feature type="chain" id="PRO_5020307956" evidence="1">
    <location>
        <begin position="40"/>
        <end position="133"/>
    </location>
</feature>
<protein>
    <submittedName>
        <fullName evidence="2">Uncharacterized protein</fullName>
    </submittedName>
</protein>
<dbReference type="AlphaFoldDB" id="A0A4P8IWP0"/>
<evidence type="ECO:0000313" key="2">
    <source>
        <dbReference type="EMBL" id="QCP52315.1"/>
    </source>
</evidence>
<dbReference type="KEGG" id="tvl:FAZ95_24350"/>
<reference evidence="2 3" key="1">
    <citation type="submission" date="2019-05" db="EMBL/GenBank/DDBJ databases">
        <title>Burkholderia sp. DHOD12, isolated from subtropical forest soil.</title>
        <authorList>
            <person name="Gao Z.-H."/>
            <person name="Qiu L.-H."/>
        </authorList>
    </citation>
    <scope>NUCLEOTIDE SEQUENCE [LARGE SCALE GENOMIC DNA]</scope>
    <source>
        <strain evidence="2 3">DHOD12</strain>
    </source>
</reference>
<organism evidence="2 3">
    <name type="scientific">Trinickia violacea</name>
    <dbReference type="NCBI Taxonomy" id="2571746"/>
    <lineage>
        <taxon>Bacteria</taxon>
        <taxon>Pseudomonadati</taxon>
        <taxon>Pseudomonadota</taxon>
        <taxon>Betaproteobacteria</taxon>
        <taxon>Burkholderiales</taxon>
        <taxon>Burkholderiaceae</taxon>
        <taxon>Trinickia</taxon>
    </lineage>
</organism>
<evidence type="ECO:0000313" key="3">
    <source>
        <dbReference type="Proteomes" id="UP000298656"/>
    </source>
</evidence>